<name>A0A7R8ZLG7_9CRUS</name>
<reference evidence="1" key="1">
    <citation type="submission" date="2020-11" db="EMBL/GenBank/DDBJ databases">
        <authorList>
            <person name="Tran Van P."/>
        </authorList>
    </citation>
    <scope>NUCLEOTIDE SEQUENCE</scope>
</reference>
<dbReference type="AlphaFoldDB" id="A0A7R8ZLG7"/>
<evidence type="ECO:0000313" key="1">
    <source>
        <dbReference type="EMBL" id="CAD7228953.1"/>
    </source>
</evidence>
<accession>A0A7R8ZLG7</accession>
<proteinExistence type="predicted"/>
<dbReference type="EMBL" id="OB661775">
    <property type="protein sequence ID" value="CAD7228953.1"/>
    <property type="molecule type" value="Genomic_DNA"/>
</dbReference>
<sequence>MAASIAPYALFRDCYVLFREFGGLQPGSQRTSHQRPSSSSPSHLFTSDPVYAFFLSAAQNPFVYLINTGLLLLWIIFGWRIPVFEAVTWRKSPLKKELEEKGNEIKKHHEDYVFVLEEKKEDVCKLEEAMAVLVLTSEKAGNDRKCIPRLKGWSRKKKPL</sequence>
<protein>
    <submittedName>
        <fullName evidence="1">Uncharacterized protein</fullName>
    </submittedName>
</protein>
<gene>
    <name evidence="1" type="ORF">CTOB1V02_LOCUS6830</name>
</gene>
<organism evidence="1">
    <name type="scientific">Cyprideis torosa</name>
    <dbReference type="NCBI Taxonomy" id="163714"/>
    <lineage>
        <taxon>Eukaryota</taxon>
        <taxon>Metazoa</taxon>
        <taxon>Ecdysozoa</taxon>
        <taxon>Arthropoda</taxon>
        <taxon>Crustacea</taxon>
        <taxon>Oligostraca</taxon>
        <taxon>Ostracoda</taxon>
        <taxon>Podocopa</taxon>
        <taxon>Podocopida</taxon>
        <taxon>Cytherocopina</taxon>
        <taxon>Cytheroidea</taxon>
        <taxon>Cytherideidae</taxon>
        <taxon>Cyprideis</taxon>
    </lineage>
</organism>